<feature type="domain" description="RNA polymerase sigma factor 70 region 4 type 2" evidence="5">
    <location>
        <begin position="122"/>
        <end position="173"/>
    </location>
</feature>
<gene>
    <name evidence="6" type="ORF">SAMN05444266_11156</name>
</gene>
<evidence type="ECO:0000313" key="7">
    <source>
        <dbReference type="Proteomes" id="UP000184420"/>
    </source>
</evidence>
<dbReference type="InterPro" id="IPR014284">
    <property type="entry name" value="RNA_pol_sigma-70_dom"/>
</dbReference>
<comment type="similarity">
    <text evidence="1">Belongs to the sigma-70 factor family. ECF subfamily.</text>
</comment>
<dbReference type="PANTHER" id="PTHR43133:SF46">
    <property type="entry name" value="RNA POLYMERASE SIGMA-70 FACTOR ECF SUBFAMILY"/>
    <property type="match status" value="1"/>
</dbReference>
<dbReference type="Pfam" id="PF08281">
    <property type="entry name" value="Sigma70_r4_2"/>
    <property type="match status" value="1"/>
</dbReference>
<reference evidence="6 7" key="1">
    <citation type="submission" date="2016-11" db="EMBL/GenBank/DDBJ databases">
        <authorList>
            <person name="Jaros S."/>
            <person name="Januszkiewicz K."/>
            <person name="Wedrychowicz H."/>
        </authorList>
    </citation>
    <scope>NUCLEOTIDE SEQUENCE [LARGE SCALE GENOMIC DNA]</scope>
    <source>
        <strain evidence="6 7">DSM 27406</strain>
    </source>
</reference>
<evidence type="ECO:0000256" key="2">
    <source>
        <dbReference type="ARBA" id="ARBA00023015"/>
    </source>
</evidence>
<dbReference type="EMBL" id="FRBL01000011">
    <property type="protein sequence ID" value="SHM79663.1"/>
    <property type="molecule type" value="Genomic_DNA"/>
</dbReference>
<dbReference type="InterPro" id="IPR039425">
    <property type="entry name" value="RNA_pol_sigma-70-like"/>
</dbReference>
<dbReference type="PANTHER" id="PTHR43133">
    <property type="entry name" value="RNA POLYMERASE ECF-TYPE SIGMA FACTO"/>
    <property type="match status" value="1"/>
</dbReference>
<dbReference type="InterPro" id="IPR013325">
    <property type="entry name" value="RNA_pol_sigma_r2"/>
</dbReference>
<dbReference type="GO" id="GO:0016987">
    <property type="term" value="F:sigma factor activity"/>
    <property type="evidence" value="ECO:0007669"/>
    <property type="project" value="UniProtKB-KW"/>
</dbReference>
<keyword evidence="4" id="KW-0804">Transcription</keyword>
<dbReference type="SUPFAM" id="SSF88946">
    <property type="entry name" value="Sigma2 domain of RNA polymerase sigma factors"/>
    <property type="match status" value="1"/>
</dbReference>
<dbReference type="InterPro" id="IPR013249">
    <property type="entry name" value="RNA_pol_sigma70_r4_t2"/>
</dbReference>
<organism evidence="6 7">
    <name type="scientific">Chitinophaga jiangningensis</name>
    <dbReference type="NCBI Taxonomy" id="1419482"/>
    <lineage>
        <taxon>Bacteria</taxon>
        <taxon>Pseudomonadati</taxon>
        <taxon>Bacteroidota</taxon>
        <taxon>Chitinophagia</taxon>
        <taxon>Chitinophagales</taxon>
        <taxon>Chitinophagaceae</taxon>
        <taxon>Chitinophaga</taxon>
    </lineage>
</organism>
<sequence length="192" mass="22718">MHESEYWDSFKSGEVNGLEALYGQYYQSLANYGCKFTHDDVCIEESIQDLFRRLWQNREWLHHATAVKQYLYHSFRRILLGKLEYGADAYNEAPDEQVPFELQLKDEHPLFSGERMSALLHRAQHLLGSMAYRQREILFLRYYVGLSHDEVADVMNMHISGVSKLMYRTLDHLRNKACNFSLLTLLYLLRQS</sequence>
<dbReference type="SUPFAM" id="SSF88659">
    <property type="entry name" value="Sigma3 and sigma4 domains of RNA polymerase sigma factors"/>
    <property type="match status" value="1"/>
</dbReference>
<dbReference type="AlphaFoldDB" id="A0A1M7LNS0"/>
<dbReference type="Gene3D" id="1.10.10.10">
    <property type="entry name" value="Winged helix-like DNA-binding domain superfamily/Winged helix DNA-binding domain"/>
    <property type="match status" value="1"/>
</dbReference>
<dbReference type="RefSeq" id="WP_073086629.1">
    <property type="nucleotide sequence ID" value="NZ_FRBL01000011.1"/>
</dbReference>
<proteinExistence type="inferred from homology"/>
<evidence type="ECO:0000256" key="3">
    <source>
        <dbReference type="ARBA" id="ARBA00023082"/>
    </source>
</evidence>
<keyword evidence="2" id="KW-0805">Transcription regulation</keyword>
<dbReference type="GO" id="GO:0003677">
    <property type="term" value="F:DNA binding"/>
    <property type="evidence" value="ECO:0007669"/>
    <property type="project" value="InterPro"/>
</dbReference>
<dbReference type="InterPro" id="IPR036388">
    <property type="entry name" value="WH-like_DNA-bd_sf"/>
</dbReference>
<accession>A0A1M7LNS0</accession>
<dbReference type="GO" id="GO:0006352">
    <property type="term" value="P:DNA-templated transcription initiation"/>
    <property type="evidence" value="ECO:0007669"/>
    <property type="project" value="InterPro"/>
</dbReference>
<evidence type="ECO:0000259" key="5">
    <source>
        <dbReference type="Pfam" id="PF08281"/>
    </source>
</evidence>
<evidence type="ECO:0000256" key="1">
    <source>
        <dbReference type="ARBA" id="ARBA00010641"/>
    </source>
</evidence>
<dbReference type="Proteomes" id="UP000184420">
    <property type="component" value="Unassembled WGS sequence"/>
</dbReference>
<dbReference type="InterPro" id="IPR013324">
    <property type="entry name" value="RNA_pol_sigma_r3/r4-like"/>
</dbReference>
<name>A0A1M7LNS0_9BACT</name>
<evidence type="ECO:0000256" key="4">
    <source>
        <dbReference type="ARBA" id="ARBA00023163"/>
    </source>
</evidence>
<dbReference type="Gene3D" id="1.10.1740.10">
    <property type="match status" value="1"/>
</dbReference>
<keyword evidence="3" id="KW-0731">Sigma factor</keyword>
<dbReference type="CDD" id="cd06171">
    <property type="entry name" value="Sigma70_r4"/>
    <property type="match status" value="1"/>
</dbReference>
<dbReference type="STRING" id="1419482.SAMN05444266_11156"/>
<protein>
    <submittedName>
        <fullName evidence="6">RNA polymerase sigma factor, sigma-70 family</fullName>
    </submittedName>
</protein>
<evidence type="ECO:0000313" key="6">
    <source>
        <dbReference type="EMBL" id="SHM79663.1"/>
    </source>
</evidence>
<dbReference type="NCBIfam" id="TIGR02937">
    <property type="entry name" value="sigma70-ECF"/>
    <property type="match status" value="1"/>
</dbReference>
<keyword evidence="7" id="KW-1185">Reference proteome</keyword>